<keyword evidence="2" id="KW-1185">Reference proteome</keyword>
<evidence type="ECO:0000313" key="2">
    <source>
        <dbReference type="Proteomes" id="UP000821845"/>
    </source>
</evidence>
<accession>A0ACB7SI19</accession>
<dbReference type="EMBL" id="CM023484">
    <property type="protein sequence ID" value="KAH6934275.1"/>
    <property type="molecule type" value="Genomic_DNA"/>
</dbReference>
<evidence type="ECO:0000313" key="1">
    <source>
        <dbReference type="EMBL" id="KAH6934275.1"/>
    </source>
</evidence>
<gene>
    <name evidence="1" type="ORF">HPB50_022855</name>
</gene>
<organism evidence="1 2">
    <name type="scientific">Hyalomma asiaticum</name>
    <name type="common">Tick</name>
    <dbReference type="NCBI Taxonomy" id="266040"/>
    <lineage>
        <taxon>Eukaryota</taxon>
        <taxon>Metazoa</taxon>
        <taxon>Ecdysozoa</taxon>
        <taxon>Arthropoda</taxon>
        <taxon>Chelicerata</taxon>
        <taxon>Arachnida</taxon>
        <taxon>Acari</taxon>
        <taxon>Parasitiformes</taxon>
        <taxon>Ixodida</taxon>
        <taxon>Ixodoidea</taxon>
        <taxon>Ixodidae</taxon>
        <taxon>Hyalomminae</taxon>
        <taxon>Hyalomma</taxon>
    </lineage>
</organism>
<dbReference type="Proteomes" id="UP000821845">
    <property type="component" value="Chromosome 4"/>
</dbReference>
<comment type="caution">
    <text evidence="1">The sequence shown here is derived from an EMBL/GenBank/DDBJ whole genome shotgun (WGS) entry which is preliminary data.</text>
</comment>
<protein>
    <submittedName>
        <fullName evidence="1">Uncharacterized protein</fullName>
    </submittedName>
</protein>
<name>A0ACB7SI19_HYAAI</name>
<sequence>MMDDAGTTRRRQELWLLEQQANDLLWALVVTAMNPNATEARKSQEKRLADSLPRWQEHLKKRRWALGSTLTYVDFLLYEALDWNRQYAPDAFANRPELLDYMQRFEQLPNIKEYFASDKASGYCAEGTGSEANRRVIIISWVWASRVQMPPGSVKMAPAVLGCANARGLAQSIRNLLVYKGVPFEEKQYKLGPTLSHEKAGWPSERFSLGLQFPNLPYYNDGEVNITQSIAILRYLGRKHDLAAKSAEEATQLDLLEQQANDLIWGLIVATMGPAESEGRRHHENNLTLALTCWEDHLNKHKWAVGDRITYVDFLLYEAFAWNFEYKPEAFADYPTVKRYMQNFEALPKMKEYFASPSYIKWPILGRPNFYWGYKK</sequence>
<proteinExistence type="predicted"/>
<reference evidence="1" key="1">
    <citation type="submission" date="2020-05" db="EMBL/GenBank/DDBJ databases">
        <title>Large-scale comparative analyses of tick genomes elucidate their genetic diversity and vector capacities.</title>
        <authorList>
            <person name="Jia N."/>
            <person name="Wang J."/>
            <person name="Shi W."/>
            <person name="Du L."/>
            <person name="Sun Y."/>
            <person name="Zhan W."/>
            <person name="Jiang J."/>
            <person name="Wang Q."/>
            <person name="Zhang B."/>
            <person name="Ji P."/>
            <person name="Sakyi L.B."/>
            <person name="Cui X."/>
            <person name="Yuan T."/>
            <person name="Jiang B."/>
            <person name="Yang W."/>
            <person name="Lam T.T.-Y."/>
            <person name="Chang Q."/>
            <person name="Ding S."/>
            <person name="Wang X."/>
            <person name="Zhu J."/>
            <person name="Ruan X."/>
            <person name="Zhao L."/>
            <person name="Wei J."/>
            <person name="Que T."/>
            <person name="Du C."/>
            <person name="Cheng J."/>
            <person name="Dai P."/>
            <person name="Han X."/>
            <person name="Huang E."/>
            <person name="Gao Y."/>
            <person name="Liu J."/>
            <person name="Shao H."/>
            <person name="Ye R."/>
            <person name="Li L."/>
            <person name="Wei W."/>
            <person name="Wang X."/>
            <person name="Wang C."/>
            <person name="Yang T."/>
            <person name="Huo Q."/>
            <person name="Li W."/>
            <person name="Guo W."/>
            <person name="Chen H."/>
            <person name="Zhou L."/>
            <person name="Ni X."/>
            <person name="Tian J."/>
            <person name="Zhou Y."/>
            <person name="Sheng Y."/>
            <person name="Liu T."/>
            <person name="Pan Y."/>
            <person name="Xia L."/>
            <person name="Li J."/>
            <person name="Zhao F."/>
            <person name="Cao W."/>
        </authorList>
    </citation>
    <scope>NUCLEOTIDE SEQUENCE</scope>
    <source>
        <strain evidence="1">Hyas-2018</strain>
    </source>
</reference>